<dbReference type="InterPro" id="IPR001932">
    <property type="entry name" value="PPM-type_phosphatase-like_dom"/>
</dbReference>
<evidence type="ECO:0000313" key="5">
    <source>
        <dbReference type="Proteomes" id="UP000619355"/>
    </source>
</evidence>
<comment type="caution">
    <text evidence="4">The sequence shown here is derived from an EMBL/GenBank/DDBJ whole genome shotgun (WGS) entry which is preliminary data.</text>
</comment>
<protein>
    <recommendedName>
        <fullName evidence="3">PPM-type phosphatase domain-containing protein</fullName>
    </recommendedName>
</protein>
<dbReference type="Pfam" id="PF07228">
    <property type="entry name" value="SpoIIE"/>
    <property type="match status" value="1"/>
</dbReference>
<keyword evidence="5" id="KW-1185">Reference proteome</keyword>
<organism evidence="4 5">
    <name type="scientific">Streptomyces capoamus</name>
    <dbReference type="NCBI Taxonomy" id="68183"/>
    <lineage>
        <taxon>Bacteria</taxon>
        <taxon>Bacillati</taxon>
        <taxon>Actinomycetota</taxon>
        <taxon>Actinomycetes</taxon>
        <taxon>Kitasatosporales</taxon>
        <taxon>Streptomycetaceae</taxon>
        <taxon>Streptomyces</taxon>
    </lineage>
</organism>
<dbReference type="Gene3D" id="3.60.40.10">
    <property type="entry name" value="PPM-type phosphatase domain"/>
    <property type="match status" value="1"/>
</dbReference>
<evidence type="ECO:0000259" key="3">
    <source>
        <dbReference type="Pfam" id="PF07228"/>
    </source>
</evidence>
<feature type="compositionally biased region" description="Basic and acidic residues" evidence="2">
    <location>
        <begin position="1"/>
        <end position="15"/>
    </location>
</feature>
<dbReference type="PANTHER" id="PTHR43156">
    <property type="entry name" value="STAGE II SPORULATION PROTEIN E-RELATED"/>
    <property type="match status" value="1"/>
</dbReference>
<accession>A0A919C3X1</accession>
<dbReference type="EMBL" id="BNBF01000004">
    <property type="protein sequence ID" value="GHG42720.1"/>
    <property type="molecule type" value="Genomic_DNA"/>
</dbReference>
<evidence type="ECO:0000313" key="4">
    <source>
        <dbReference type="EMBL" id="GHG42720.1"/>
    </source>
</evidence>
<gene>
    <name evidence="4" type="ORF">GCM10018980_18860</name>
</gene>
<dbReference type="GO" id="GO:0016791">
    <property type="term" value="F:phosphatase activity"/>
    <property type="evidence" value="ECO:0007669"/>
    <property type="project" value="TreeGrafter"/>
</dbReference>
<proteinExistence type="predicted"/>
<dbReference type="InterPro" id="IPR052016">
    <property type="entry name" value="Bact_Sigma-Reg"/>
</dbReference>
<reference evidence="5" key="1">
    <citation type="journal article" date="2019" name="Int. J. Syst. Evol. Microbiol.">
        <title>The Global Catalogue of Microorganisms (GCM) 10K type strain sequencing project: providing services to taxonomists for standard genome sequencing and annotation.</title>
        <authorList>
            <consortium name="The Broad Institute Genomics Platform"/>
            <consortium name="The Broad Institute Genome Sequencing Center for Infectious Disease"/>
            <person name="Wu L."/>
            <person name="Ma J."/>
        </authorList>
    </citation>
    <scope>NUCLEOTIDE SEQUENCE [LARGE SCALE GENOMIC DNA]</scope>
    <source>
        <strain evidence="5">JCM 4253</strain>
    </source>
</reference>
<keyword evidence="1" id="KW-0378">Hydrolase</keyword>
<evidence type="ECO:0000256" key="2">
    <source>
        <dbReference type="SAM" id="MobiDB-lite"/>
    </source>
</evidence>
<evidence type="ECO:0000256" key="1">
    <source>
        <dbReference type="ARBA" id="ARBA00022801"/>
    </source>
</evidence>
<feature type="domain" description="PPM-type phosphatase" evidence="3">
    <location>
        <begin position="3"/>
        <end position="99"/>
    </location>
</feature>
<dbReference type="AlphaFoldDB" id="A0A919C3X1"/>
<sequence length="106" mass="11574">MTHDGDTRLLTDGHRLLPGVDPHTTRSHATELLPARSTVLLYTDGLIERRGEGLDAGMTRLRQYATALAREPLDTFCDELLTGLASDPANDVAVLAARLPTSQPRR</sequence>
<name>A0A919C3X1_9ACTN</name>
<feature type="region of interest" description="Disordered" evidence="2">
    <location>
        <begin position="1"/>
        <end position="29"/>
    </location>
</feature>
<dbReference type="PANTHER" id="PTHR43156:SF2">
    <property type="entry name" value="STAGE II SPORULATION PROTEIN E"/>
    <property type="match status" value="1"/>
</dbReference>
<dbReference type="Proteomes" id="UP000619355">
    <property type="component" value="Unassembled WGS sequence"/>
</dbReference>
<dbReference type="InterPro" id="IPR036457">
    <property type="entry name" value="PPM-type-like_dom_sf"/>
</dbReference>